<name>I0Z891_COCSC</name>
<keyword evidence="2 11" id="KW-0285">Flavoprotein</keyword>
<dbReference type="InterPro" id="IPR050151">
    <property type="entry name" value="Class-I_Pyr_Nuc-Dis_Oxidored"/>
</dbReference>
<keyword evidence="9" id="KW-0547">Nucleotide-binding</keyword>
<dbReference type="OrthoDB" id="361797at2759"/>
<organism evidence="14 15">
    <name type="scientific">Coccomyxa subellipsoidea (strain C-169)</name>
    <name type="common">Green microalga</name>
    <dbReference type="NCBI Taxonomy" id="574566"/>
    <lineage>
        <taxon>Eukaryota</taxon>
        <taxon>Viridiplantae</taxon>
        <taxon>Chlorophyta</taxon>
        <taxon>core chlorophytes</taxon>
        <taxon>Trebouxiophyceae</taxon>
        <taxon>Trebouxiophyceae incertae sedis</taxon>
        <taxon>Coccomyxaceae</taxon>
        <taxon>Coccomyxa</taxon>
        <taxon>Coccomyxa subellipsoidea</taxon>
    </lineage>
</organism>
<dbReference type="Gene3D" id="3.30.390.30">
    <property type="match status" value="1"/>
</dbReference>
<evidence type="ECO:0000259" key="13">
    <source>
        <dbReference type="Pfam" id="PF07992"/>
    </source>
</evidence>
<evidence type="ECO:0000259" key="12">
    <source>
        <dbReference type="Pfam" id="PF02852"/>
    </source>
</evidence>
<evidence type="ECO:0000256" key="7">
    <source>
        <dbReference type="ARBA" id="ARBA00023284"/>
    </source>
</evidence>
<feature type="binding site" evidence="9">
    <location>
        <begin position="158"/>
        <end position="165"/>
    </location>
    <ligand>
        <name>NAD(+)</name>
        <dbReference type="ChEBI" id="CHEBI:57540"/>
    </ligand>
</feature>
<sequence length="465" mass="49597">MKTAVVEGHDIGGTCVNRGCVPSKALLAASGRVRELQNTMHMKALGIQVGSVTYERQPIADHATNLASTIQGNLKRSLETIGVDILIGAGKLVDNHTVKYSLPGRVDVGGSVTARNIIIATGSVPFVPPGIPIDGKTVFTSDHALKLEWVPNWIAIIGSGYIGLEFSDVYTALGSEVTFIEAMDSLMPGFDKEIARLAQRLLINPRKIDYHTGVLATKVIPGVPGVKPVIVELTDFKTKEKVDELEVDAVLVATGRAPYTQGLNLPAINAEVDRRGFVPVSEKMEVLDKSGKPVTNVFCIGDANGKYMLAHAASAQGISAVENMCGRPHVLNHLSVPAACFTHPEVSFVGLTEEAAREQAAKDGYGDKVAVVKTSFKANSKALAEKEGDGMAKMIYRKDTGEILGVHILGLHAADLIHEASNAVATKQRVQDIKFNVHAHPTLSEVLDELFKGAHVDSAPSKVCP</sequence>
<feature type="binding site" evidence="9">
    <location>
        <begin position="308"/>
        <end position="311"/>
    </location>
    <ligand>
        <name>FAD</name>
        <dbReference type="ChEBI" id="CHEBI:57692"/>
    </ligand>
</feature>
<comment type="similarity">
    <text evidence="1 11">Belongs to the class-I pyridine nucleotide-disulfide oxidoreductase family.</text>
</comment>
<evidence type="ECO:0000256" key="8">
    <source>
        <dbReference type="PIRSR" id="PIRSR000350-2"/>
    </source>
</evidence>
<comment type="caution">
    <text evidence="14">The sequence shown here is derived from an EMBL/GenBank/DDBJ whole genome shotgun (WGS) entry which is preliminary data.</text>
</comment>
<dbReference type="EMBL" id="AGSI01000002">
    <property type="protein sequence ID" value="EIE26860.1"/>
    <property type="molecule type" value="Genomic_DNA"/>
</dbReference>
<evidence type="ECO:0000256" key="9">
    <source>
        <dbReference type="PIRSR" id="PIRSR000350-3"/>
    </source>
</evidence>
<dbReference type="GO" id="GO:0006103">
    <property type="term" value="P:2-oxoglutarate metabolic process"/>
    <property type="evidence" value="ECO:0007669"/>
    <property type="project" value="TreeGrafter"/>
</dbReference>
<dbReference type="STRING" id="574566.I0Z891"/>
<proteinExistence type="inferred from homology"/>
<evidence type="ECO:0000313" key="15">
    <source>
        <dbReference type="Proteomes" id="UP000007264"/>
    </source>
</evidence>
<evidence type="ECO:0000256" key="3">
    <source>
        <dbReference type="ARBA" id="ARBA00022827"/>
    </source>
</evidence>
<keyword evidence="5 9" id="KW-0520">NAD</keyword>
<keyword evidence="3 9" id="KW-0274">FAD</keyword>
<evidence type="ECO:0000256" key="4">
    <source>
        <dbReference type="ARBA" id="ARBA00023002"/>
    </source>
</evidence>
<feature type="domain" description="FAD/NAD(P)-binding" evidence="13">
    <location>
        <begin position="2"/>
        <end position="317"/>
    </location>
</feature>
<feature type="domain" description="Pyridine nucleotide-disulphide oxidoreductase dimerisation" evidence="12">
    <location>
        <begin position="336"/>
        <end position="449"/>
    </location>
</feature>
<dbReference type="InterPro" id="IPR012999">
    <property type="entry name" value="Pyr_OxRdtase_I_AS"/>
</dbReference>
<evidence type="ECO:0000256" key="5">
    <source>
        <dbReference type="ARBA" id="ARBA00023027"/>
    </source>
</evidence>
<dbReference type="GeneID" id="17044870"/>
<dbReference type="PRINTS" id="PR00411">
    <property type="entry name" value="PNDRDTASEI"/>
</dbReference>
<dbReference type="SUPFAM" id="SSF51905">
    <property type="entry name" value="FAD/NAD(P)-binding domain"/>
    <property type="match status" value="1"/>
</dbReference>
<dbReference type="InterPro" id="IPR016156">
    <property type="entry name" value="FAD/NAD-linked_Rdtase_dimer_sf"/>
</dbReference>
<dbReference type="RefSeq" id="XP_005651404.1">
    <property type="nucleotide sequence ID" value="XM_005651347.1"/>
</dbReference>
<dbReference type="InterPro" id="IPR004099">
    <property type="entry name" value="Pyr_nucl-diS_OxRdtase_dimer"/>
</dbReference>
<reference evidence="14 15" key="1">
    <citation type="journal article" date="2012" name="Genome Biol.">
        <title>The genome of the polar eukaryotic microalga coccomyxa subellipsoidea reveals traits of cold adaptation.</title>
        <authorList>
            <person name="Blanc G."/>
            <person name="Agarkova I."/>
            <person name="Grimwood J."/>
            <person name="Kuo A."/>
            <person name="Brueggeman A."/>
            <person name="Dunigan D."/>
            <person name="Gurnon J."/>
            <person name="Ladunga I."/>
            <person name="Lindquist E."/>
            <person name="Lucas S."/>
            <person name="Pangilinan J."/>
            <person name="Proschold T."/>
            <person name="Salamov A."/>
            <person name="Schmutz J."/>
            <person name="Weeks D."/>
            <person name="Yamada T."/>
            <person name="Claverie J.M."/>
            <person name="Grigoriev I."/>
            <person name="Van Etten J."/>
            <person name="Lomsadze A."/>
            <person name="Borodovsky M."/>
        </authorList>
    </citation>
    <scope>NUCLEOTIDE SEQUENCE [LARGE SCALE GENOMIC DNA]</scope>
    <source>
        <strain evidence="14 15">C-169</strain>
    </source>
</reference>
<dbReference type="InterPro" id="IPR001100">
    <property type="entry name" value="Pyr_nuc-diS_OxRdtase"/>
</dbReference>
<accession>I0Z891</accession>
<dbReference type="GO" id="GO:0045252">
    <property type="term" value="C:oxoglutarate dehydrogenase complex"/>
    <property type="evidence" value="ECO:0007669"/>
    <property type="project" value="TreeGrafter"/>
</dbReference>
<evidence type="ECO:0000313" key="14">
    <source>
        <dbReference type="EMBL" id="EIE26860.1"/>
    </source>
</evidence>
<dbReference type="GO" id="GO:0004148">
    <property type="term" value="F:dihydrolipoyl dehydrogenase (NADH) activity"/>
    <property type="evidence" value="ECO:0007669"/>
    <property type="project" value="TreeGrafter"/>
</dbReference>
<dbReference type="FunFam" id="3.30.390.30:FF:000001">
    <property type="entry name" value="Dihydrolipoyl dehydrogenase"/>
    <property type="match status" value="1"/>
</dbReference>
<evidence type="ECO:0000256" key="1">
    <source>
        <dbReference type="ARBA" id="ARBA00007532"/>
    </source>
</evidence>
<dbReference type="PROSITE" id="PS00076">
    <property type="entry name" value="PYRIDINE_REDOX_1"/>
    <property type="match status" value="1"/>
</dbReference>
<feature type="binding site" evidence="9">
    <location>
        <position position="181"/>
    </location>
    <ligand>
        <name>NAD(+)</name>
        <dbReference type="ChEBI" id="CHEBI:57540"/>
    </ligand>
</feature>
<dbReference type="SUPFAM" id="SSF55424">
    <property type="entry name" value="FAD/NAD-linked reductases, dimerisation (C-terminal) domain"/>
    <property type="match status" value="1"/>
</dbReference>
<evidence type="ECO:0000256" key="11">
    <source>
        <dbReference type="RuleBase" id="RU003691"/>
    </source>
</evidence>
<feature type="disulfide bond" description="Redox-active" evidence="10">
    <location>
        <begin position="15"/>
        <end position="20"/>
    </location>
</feature>
<dbReference type="PRINTS" id="PR00368">
    <property type="entry name" value="FADPNR"/>
</dbReference>
<evidence type="ECO:0000256" key="6">
    <source>
        <dbReference type="ARBA" id="ARBA00023157"/>
    </source>
</evidence>
<feature type="binding site" evidence="9">
    <location>
        <position position="90"/>
    </location>
    <ligand>
        <name>FAD</name>
        <dbReference type="ChEBI" id="CHEBI:57692"/>
    </ligand>
</feature>
<dbReference type="eggNOG" id="KOG1335">
    <property type="taxonomic scope" value="Eukaryota"/>
</dbReference>
<dbReference type="PIRSF" id="PIRSF000350">
    <property type="entry name" value="Mercury_reductase_MerA"/>
    <property type="match status" value="1"/>
</dbReference>
<feature type="binding site" evidence="9">
    <location>
        <position position="255"/>
    </location>
    <ligand>
        <name>NAD(+)</name>
        <dbReference type="ChEBI" id="CHEBI:57540"/>
    </ligand>
</feature>
<dbReference type="Pfam" id="PF07992">
    <property type="entry name" value="Pyr_redox_2"/>
    <property type="match status" value="1"/>
</dbReference>
<dbReference type="Gene3D" id="3.50.50.60">
    <property type="entry name" value="FAD/NAD(P)-binding domain"/>
    <property type="match status" value="2"/>
</dbReference>
<protein>
    <submittedName>
        <fullName evidence="14">Lipoamide dehydrogenase</fullName>
    </submittedName>
</protein>
<dbReference type="Pfam" id="PF02852">
    <property type="entry name" value="Pyr_redox_dim"/>
    <property type="match status" value="1"/>
</dbReference>
<keyword evidence="15" id="KW-1185">Reference proteome</keyword>
<gene>
    <name evidence="14" type="ORF">COCSUDRAFT_35270</name>
</gene>
<dbReference type="PANTHER" id="PTHR22912:SF151">
    <property type="entry name" value="DIHYDROLIPOYL DEHYDROGENASE, MITOCHONDRIAL"/>
    <property type="match status" value="1"/>
</dbReference>
<dbReference type="KEGG" id="csl:COCSUDRAFT_35270"/>
<keyword evidence="7 11" id="KW-0676">Redox-active center</keyword>
<comment type="cofactor">
    <cofactor evidence="9">
        <name>FAD</name>
        <dbReference type="ChEBI" id="CHEBI:57692"/>
    </cofactor>
    <text evidence="9">Binds 1 FAD per subunit.</text>
</comment>
<evidence type="ECO:0000256" key="10">
    <source>
        <dbReference type="PIRSR" id="PIRSR000350-4"/>
    </source>
</evidence>
<feature type="binding site" evidence="9">
    <location>
        <begin position="121"/>
        <end position="123"/>
    </location>
    <ligand>
        <name>FAD</name>
        <dbReference type="ChEBI" id="CHEBI:57692"/>
    </ligand>
</feature>
<keyword evidence="6" id="KW-1015">Disulfide bond</keyword>
<evidence type="ECO:0000256" key="2">
    <source>
        <dbReference type="ARBA" id="ARBA00022630"/>
    </source>
</evidence>
<feature type="active site" description="Proton acceptor" evidence="8">
    <location>
        <position position="440"/>
    </location>
</feature>
<dbReference type="InterPro" id="IPR023753">
    <property type="entry name" value="FAD/NAD-binding_dom"/>
</dbReference>
<dbReference type="InterPro" id="IPR036188">
    <property type="entry name" value="FAD/NAD-bd_sf"/>
</dbReference>
<keyword evidence="4 11" id="KW-0560">Oxidoreductase</keyword>
<dbReference type="AlphaFoldDB" id="I0Z891"/>
<dbReference type="GO" id="GO:0050660">
    <property type="term" value="F:flavin adenine dinucleotide binding"/>
    <property type="evidence" value="ECO:0007669"/>
    <property type="project" value="TreeGrafter"/>
</dbReference>
<feature type="binding site" evidence="9">
    <location>
        <position position="302"/>
    </location>
    <ligand>
        <name>FAD</name>
        <dbReference type="ChEBI" id="CHEBI:57692"/>
    </ligand>
</feature>
<feature type="binding site" evidence="9">
    <location>
        <position position="24"/>
    </location>
    <ligand>
        <name>FAD</name>
        <dbReference type="ChEBI" id="CHEBI:57692"/>
    </ligand>
</feature>
<dbReference type="GO" id="GO:0005739">
    <property type="term" value="C:mitochondrion"/>
    <property type="evidence" value="ECO:0007669"/>
    <property type="project" value="TreeGrafter"/>
</dbReference>
<dbReference type="Proteomes" id="UP000007264">
    <property type="component" value="Unassembled WGS sequence"/>
</dbReference>
<dbReference type="PANTHER" id="PTHR22912">
    <property type="entry name" value="DISULFIDE OXIDOREDUCTASE"/>
    <property type="match status" value="1"/>
</dbReference>